<evidence type="ECO:0000256" key="6">
    <source>
        <dbReference type="ARBA" id="ARBA00005159"/>
    </source>
</evidence>
<dbReference type="Proteomes" id="UP001597343">
    <property type="component" value="Unassembled WGS sequence"/>
</dbReference>
<evidence type="ECO:0000256" key="15">
    <source>
        <dbReference type="ARBA" id="ARBA00023134"/>
    </source>
</evidence>
<evidence type="ECO:0000256" key="13">
    <source>
        <dbReference type="ARBA" id="ARBA00022777"/>
    </source>
</evidence>
<evidence type="ECO:0000256" key="11">
    <source>
        <dbReference type="ARBA" id="ARBA00022679"/>
    </source>
</evidence>
<dbReference type="SUPFAM" id="SSF52540">
    <property type="entry name" value="P-loop containing nucleoside triphosphate hydrolases"/>
    <property type="match status" value="1"/>
</dbReference>
<sequence>MPYALITGGVRSGKSGFAEQRAGYDRRVLYVATGRAWDEEMEQRIKLHQERRPAEWGVLESGAPLTETLADQDGWDCILIDCLSTWLSCILLELPEPEWRAESTRRSVHAEAERLADHFAHPDRSAVIVTTETGLGGVALSPLGRAFQDLLGEVNQIVAKRAEDVYLIIAGRALKL</sequence>
<evidence type="ECO:0000256" key="9">
    <source>
        <dbReference type="ARBA" id="ARBA00012523"/>
    </source>
</evidence>
<reference evidence="19" key="1">
    <citation type="journal article" date="2019" name="Int. J. Syst. Evol. Microbiol.">
        <title>The Global Catalogue of Microorganisms (GCM) 10K type strain sequencing project: providing services to taxonomists for standard genome sequencing and annotation.</title>
        <authorList>
            <consortium name="The Broad Institute Genomics Platform"/>
            <consortium name="The Broad Institute Genome Sequencing Center for Infectious Disease"/>
            <person name="Wu L."/>
            <person name="Ma J."/>
        </authorList>
    </citation>
    <scope>NUCLEOTIDE SEQUENCE [LARGE SCALE GENOMIC DNA]</scope>
    <source>
        <strain evidence="19">CGMCC 1.13574</strain>
    </source>
</reference>
<dbReference type="PANTHER" id="PTHR34848">
    <property type="match status" value="1"/>
</dbReference>
<evidence type="ECO:0000256" key="16">
    <source>
        <dbReference type="ARBA" id="ARBA00029570"/>
    </source>
</evidence>
<evidence type="ECO:0000256" key="12">
    <source>
        <dbReference type="ARBA" id="ARBA00022741"/>
    </source>
</evidence>
<evidence type="ECO:0000256" key="5">
    <source>
        <dbReference type="ARBA" id="ARBA00004692"/>
    </source>
</evidence>
<evidence type="ECO:0000256" key="2">
    <source>
        <dbReference type="ARBA" id="ARBA00000711"/>
    </source>
</evidence>
<dbReference type="GO" id="GO:0043752">
    <property type="term" value="F:adenosylcobinamide kinase activity"/>
    <property type="evidence" value="ECO:0007669"/>
    <property type="project" value="UniProtKB-EC"/>
</dbReference>
<gene>
    <name evidence="18" type="primary">cobU</name>
    <name evidence="18" type="ORF">ACFSOY_18145</name>
</gene>
<evidence type="ECO:0000313" key="19">
    <source>
        <dbReference type="Proteomes" id="UP001597343"/>
    </source>
</evidence>
<dbReference type="EC" id="2.7.1.156" evidence="8"/>
<accession>A0ABW5A1S4</accession>
<dbReference type="Pfam" id="PF02283">
    <property type="entry name" value="CobU"/>
    <property type="match status" value="1"/>
</dbReference>
<comment type="catalytic activity">
    <reaction evidence="2">
        <text>adenosylcob(III)inamide phosphate + GTP + H(+) = adenosylcob(III)inamide-GDP + diphosphate</text>
        <dbReference type="Rhea" id="RHEA:22712"/>
        <dbReference type="ChEBI" id="CHEBI:15378"/>
        <dbReference type="ChEBI" id="CHEBI:33019"/>
        <dbReference type="ChEBI" id="CHEBI:37565"/>
        <dbReference type="ChEBI" id="CHEBI:58502"/>
        <dbReference type="ChEBI" id="CHEBI:60487"/>
        <dbReference type="EC" id="2.7.7.62"/>
    </reaction>
</comment>
<comment type="pathway">
    <text evidence="5">Cofactor biosynthesis; adenosylcobalamin biosynthesis; adenosylcobalamin from cob(II)yrinate a,c-diamide: step 6/7.</text>
</comment>
<comment type="catalytic activity">
    <reaction evidence="3">
        <text>adenosylcob(III)inamide + GTP = adenosylcob(III)inamide phosphate + GDP + H(+)</text>
        <dbReference type="Rhea" id="RHEA:15765"/>
        <dbReference type="ChEBI" id="CHEBI:2480"/>
        <dbReference type="ChEBI" id="CHEBI:15378"/>
        <dbReference type="ChEBI" id="CHEBI:37565"/>
        <dbReference type="ChEBI" id="CHEBI:58189"/>
        <dbReference type="ChEBI" id="CHEBI:58502"/>
        <dbReference type="EC" id="2.7.1.156"/>
    </reaction>
</comment>
<comment type="similarity">
    <text evidence="7">Belongs to the CobU/CobP family.</text>
</comment>
<evidence type="ECO:0000256" key="14">
    <source>
        <dbReference type="ARBA" id="ARBA00022840"/>
    </source>
</evidence>
<keyword evidence="18" id="KW-0548">Nucleotidyltransferase</keyword>
<name>A0ABW5A1S4_9BACL</name>
<evidence type="ECO:0000256" key="17">
    <source>
        <dbReference type="ARBA" id="ARBA00030571"/>
    </source>
</evidence>
<keyword evidence="13 18" id="KW-0418">Kinase</keyword>
<comment type="function">
    <text evidence="4">Catalyzes ATP-dependent phosphorylation of adenosylcobinamide and addition of GMP to adenosylcobinamide phosphate.</text>
</comment>
<dbReference type="InterPro" id="IPR003203">
    <property type="entry name" value="CobU/CobP"/>
</dbReference>
<dbReference type="InterPro" id="IPR027417">
    <property type="entry name" value="P-loop_NTPase"/>
</dbReference>
<dbReference type="CDD" id="cd00544">
    <property type="entry name" value="CobU"/>
    <property type="match status" value="1"/>
</dbReference>
<comment type="caution">
    <text evidence="18">The sequence shown here is derived from an EMBL/GenBank/DDBJ whole genome shotgun (WGS) entry which is preliminary data.</text>
</comment>
<evidence type="ECO:0000256" key="1">
    <source>
        <dbReference type="ARBA" id="ARBA00000312"/>
    </source>
</evidence>
<evidence type="ECO:0000256" key="7">
    <source>
        <dbReference type="ARBA" id="ARBA00007490"/>
    </source>
</evidence>
<dbReference type="NCBIfam" id="NF004469">
    <property type="entry name" value="PRK05800.1"/>
    <property type="match status" value="1"/>
</dbReference>
<dbReference type="RefSeq" id="WP_386049082.1">
    <property type="nucleotide sequence ID" value="NZ_JBHUIO010000011.1"/>
</dbReference>
<keyword evidence="11 18" id="KW-0808">Transferase</keyword>
<dbReference type="PIRSF" id="PIRSF006135">
    <property type="entry name" value="CobU"/>
    <property type="match status" value="1"/>
</dbReference>
<comment type="catalytic activity">
    <reaction evidence="1">
        <text>adenosylcob(III)inamide + ATP = adenosylcob(III)inamide phosphate + ADP + H(+)</text>
        <dbReference type="Rhea" id="RHEA:15769"/>
        <dbReference type="ChEBI" id="CHEBI:2480"/>
        <dbReference type="ChEBI" id="CHEBI:15378"/>
        <dbReference type="ChEBI" id="CHEBI:30616"/>
        <dbReference type="ChEBI" id="CHEBI:58502"/>
        <dbReference type="ChEBI" id="CHEBI:456216"/>
        <dbReference type="EC" id="2.7.1.156"/>
    </reaction>
</comment>
<dbReference type="GO" id="GO:0008820">
    <property type="term" value="F:cobinamide phosphate guanylyltransferase activity"/>
    <property type="evidence" value="ECO:0007669"/>
    <property type="project" value="UniProtKB-EC"/>
</dbReference>
<keyword evidence="10" id="KW-0169">Cobalamin biosynthesis</keyword>
<dbReference type="EMBL" id="JBHUIO010000011">
    <property type="protein sequence ID" value="MFD2171889.1"/>
    <property type="molecule type" value="Genomic_DNA"/>
</dbReference>
<dbReference type="Gene3D" id="3.40.50.300">
    <property type="entry name" value="P-loop containing nucleotide triphosphate hydrolases"/>
    <property type="match status" value="1"/>
</dbReference>
<organism evidence="18 19">
    <name type="scientific">Tumebacillus lipolyticus</name>
    <dbReference type="NCBI Taxonomy" id="1280370"/>
    <lineage>
        <taxon>Bacteria</taxon>
        <taxon>Bacillati</taxon>
        <taxon>Bacillota</taxon>
        <taxon>Bacilli</taxon>
        <taxon>Bacillales</taxon>
        <taxon>Alicyclobacillaceae</taxon>
        <taxon>Tumebacillus</taxon>
    </lineage>
</organism>
<protein>
    <recommendedName>
        <fullName evidence="16">Adenosylcobinamide kinase</fullName>
        <ecNumber evidence="8">2.7.1.156</ecNumber>
        <ecNumber evidence="9">2.7.7.62</ecNumber>
    </recommendedName>
    <alternativeName>
        <fullName evidence="17">Adenosylcobinamide-phosphate guanylyltransferase</fullName>
    </alternativeName>
</protein>
<keyword evidence="15" id="KW-0342">GTP-binding</keyword>
<dbReference type="EC" id="2.7.7.62" evidence="9"/>
<evidence type="ECO:0000256" key="10">
    <source>
        <dbReference type="ARBA" id="ARBA00022573"/>
    </source>
</evidence>
<evidence type="ECO:0000256" key="8">
    <source>
        <dbReference type="ARBA" id="ARBA00012016"/>
    </source>
</evidence>
<keyword evidence="19" id="KW-1185">Reference proteome</keyword>
<evidence type="ECO:0000313" key="18">
    <source>
        <dbReference type="EMBL" id="MFD2171889.1"/>
    </source>
</evidence>
<keyword evidence="12" id="KW-0547">Nucleotide-binding</keyword>
<evidence type="ECO:0000256" key="4">
    <source>
        <dbReference type="ARBA" id="ARBA00003889"/>
    </source>
</evidence>
<keyword evidence="14" id="KW-0067">ATP-binding</keyword>
<proteinExistence type="inferred from homology"/>
<comment type="pathway">
    <text evidence="6">Cofactor biosynthesis; adenosylcobalamin biosynthesis; adenosylcobalamin from cob(II)yrinate a,c-diamide: step 5/7.</text>
</comment>
<evidence type="ECO:0000256" key="3">
    <source>
        <dbReference type="ARBA" id="ARBA00001522"/>
    </source>
</evidence>
<dbReference type="PANTHER" id="PTHR34848:SF1">
    <property type="entry name" value="BIFUNCTIONAL ADENOSYLCOBALAMIN BIOSYNTHESIS PROTEIN COBU"/>
    <property type="match status" value="1"/>
</dbReference>